<feature type="domain" description="VOC" evidence="1">
    <location>
        <begin position="5"/>
        <end position="116"/>
    </location>
</feature>
<dbReference type="PROSITE" id="PS51819">
    <property type="entry name" value="VOC"/>
    <property type="match status" value="1"/>
</dbReference>
<dbReference type="CDD" id="cd07247">
    <property type="entry name" value="SgaA_N_like"/>
    <property type="match status" value="1"/>
</dbReference>
<comment type="caution">
    <text evidence="2">The sequence shown here is derived from an EMBL/GenBank/DDBJ whole genome shotgun (WGS) entry which is preliminary data.</text>
</comment>
<dbReference type="InterPro" id="IPR029068">
    <property type="entry name" value="Glyas_Bleomycin-R_OHBP_Dase"/>
</dbReference>
<dbReference type="InterPro" id="IPR041581">
    <property type="entry name" value="Glyoxalase_6"/>
</dbReference>
<dbReference type="Pfam" id="PF18029">
    <property type="entry name" value="Glyoxalase_6"/>
    <property type="match status" value="1"/>
</dbReference>
<sequence length="123" mass="13474">MAHGDITHIDIPVSDLDAASSFYSGLFGWQIDTMPGFEDYPMWRAPNQISGGGLAPRDEEFTVPRSYVEVDSIEDTLAKATSLGGTVVKEKQAISEASWWAVFADRDGNHIGLYEDHTPPDEG</sequence>
<gene>
    <name evidence="2" type="ORF">ATL41_1023</name>
</gene>
<dbReference type="InterPro" id="IPR037523">
    <property type="entry name" value="VOC_core"/>
</dbReference>
<accession>A0A2A9EDG0</accession>
<evidence type="ECO:0000313" key="2">
    <source>
        <dbReference type="EMBL" id="PFG36305.1"/>
    </source>
</evidence>
<dbReference type="AlphaFoldDB" id="A0A2A9EDG0"/>
<dbReference type="Proteomes" id="UP000221394">
    <property type="component" value="Unassembled WGS sequence"/>
</dbReference>
<dbReference type="SUPFAM" id="SSF54593">
    <property type="entry name" value="Glyoxalase/Bleomycin resistance protein/Dihydroxybiphenyl dioxygenase"/>
    <property type="match status" value="1"/>
</dbReference>
<protein>
    <recommendedName>
        <fullName evidence="1">VOC domain-containing protein</fullName>
    </recommendedName>
</protein>
<name>A0A2A9EDG0_9MICO</name>
<dbReference type="PANTHER" id="PTHR33993">
    <property type="entry name" value="GLYOXALASE-RELATED"/>
    <property type="match status" value="1"/>
</dbReference>
<keyword evidence="3" id="KW-1185">Reference proteome</keyword>
<dbReference type="EMBL" id="PDJH01000001">
    <property type="protein sequence ID" value="PFG36305.1"/>
    <property type="molecule type" value="Genomic_DNA"/>
</dbReference>
<dbReference type="RefSeq" id="WP_098457501.1">
    <property type="nucleotide sequence ID" value="NZ_PDJH01000001.1"/>
</dbReference>
<dbReference type="InterPro" id="IPR052164">
    <property type="entry name" value="Anthracycline_SecMetBiosynth"/>
</dbReference>
<proteinExistence type="predicted"/>
<evidence type="ECO:0000259" key="1">
    <source>
        <dbReference type="PROSITE" id="PS51819"/>
    </source>
</evidence>
<dbReference type="Gene3D" id="3.10.180.10">
    <property type="entry name" value="2,3-Dihydroxybiphenyl 1,2-Dioxygenase, domain 1"/>
    <property type="match status" value="1"/>
</dbReference>
<evidence type="ECO:0000313" key="3">
    <source>
        <dbReference type="Proteomes" id="UP000221394"/>
    </source>
</evidence>
<reference evidence="2 3" key="1">
    <citation type="submission" date="2017-10" db="EMBL/GenBank/DDBJ databases">
        <title>Sequencing the genomes of 1000 actinobacteria strains.</title>
        <authorList>
            <person name="Klenk H.-P."/>
        </authorList>
    </citation>
    <scope>NUCLEOTIDE SEQUENCE [LARGE SCALE GENOMIC DNA]</scope>
    <source>
        <strain evidence="2 3">DSM 21574</strain>
    </source>
</reference>
<organism evidence="2 3">
    <name type="scientific">Flavimobilis soli</name>
    <dbReference type="NCBI Taxonomy" id="442709"/>
    <lineage>
        <taxon>Bacteria</taxon>
        <taxon>Bacillati</taxon>
        <taxon>Actinomycetota</taxon>
        <taxon>Actinomycetes</taxon>
        <taxon>Micrococcales</taxon>
        <taxon>Jonesiaceae</taxon>
        <taxon>Flavimobilis</taxon>
    </lineage>
</organism>
<dbReference type="OrthoDB" id="9793039at2"/>